<dbReference type="GO" id="GO:0006355">
    <property type="term" value="P:regulation of DNA-templated transcription"/>
    <property type="evidence" value="ECO:0007669"/>
    <property type="project" value="TreeGrafter"/>
</dbReference>
<dbReference type="SMART" id="SM00546">
    <property type="entry name" value="CUE"/>
    <property type="match status" value="1"/>
</dbReference>
<dbReference type="PANTHER" id="PTHR21494:SF0">
    <property type="entry name" value="ACTIVATING SIGNAL COINTEGRATOR 1 COMPLEX SUBUNIT 2"/>
    <property type="match status" value="1"/>
</dbReference>
<proteinExistence type="predicted"/>
<dbReference type="GO" id="GO:0043130">
    <property type="term" value="F:ubiquitin binding"/>
    <property type="evidence" value="ECO:0007669"/>
    <property type="project" value="InterPro"/>
</dbReference>
<evidence type="ECO:0000313" key="4">
    <source>
        <dbReference type="Proteomes" id="UP000018936"/>
    </source>
</evidence>
<dbReference type="InterPro" id="IPR009060">
    <property type="entry name" value="UBA-like_sf"/>
</dbReference>
<dbReference type="EMBL" id="AZIM01012809">
    <property type="protein sequence ID" value="ETE56775.1"/>
    <property type="molecule type" value="Genomic_DNA"/>
</dbReference>
<sequence>MEHFEEQDHLECAGAAAAPVAPVSGVELDSLISQVKDLLPDLGEGFVLACLEEYNYNVEHVINNLLEDKLGASLQMLDRTMPRPVKPDPTPLVTSRCNVFQDDEFDVFSKDTEQRERYNQYSIIVEEVPEPSGDRLFSQEDYEDEYDDTYDGNQ</sequence>
<dbReference type="InterPro" id="IPR041800">
    <property type="entry name" value="ASCC2_CUE"/>
</dbReference>
<gene>
    <name evidence="3" type="ORF">L345_17513</name>
</gene>
<dbReference type="Gene3D" id="1.10.8.10">
    <property type="entry name" value="DNA helicase RuvA subunit, C-terminal domain"/>
    <property type="match status" value="1"/>
</dbReference>
<reference evidence="3 4" key="1">
    <citation type="journal article" date="2013" name="Proc. Natl. Acad. Sci. U.S.A.">
        <title>The king cobra genome reveals dynamic gene evolution and adaptation in the snake venom system.</title>
        <authorList>
            <person name="Vonk F.J."/>
            <person name="Casewell N.R."/>
            <person name="Henkel C.V."/>
            <person name="Heimberg A.M."/>
            <person name="Jansen H.J."/>
            <person name="McCleary R.J."/>
            <person name="Kerkkamp H.M."/>
            <person name="Vos R.A."/>
            <person name="Guerreiro I."/>
            <person name="Calvete J.J."/>
            <person name="Wuster W."/>
            <person name="Woods A.E."/>
            <person name="Logan J.M."/>
            <person name="Harrison R.A."/>
            <person name="Castoe T.A."/>
            <person name="de Koning A.P."/>
            <person name="Pollock D.D."/>
            <person name="Yandell M."/>
            <person name="Calderon D."/>
            <person name="Renjifo C."/>
            <person name="Currier R.B."/>
            <person name="Salgado D."/>
            <person name="Pla D."/>
            <person name="Sanz L."/>
            <person name="Hyder A.S."/>
            <person name="Ribeiro J.M."/>
            <person name="Arntzen J.W."/>
            <person name="van den Thillart G.E."/>
            <person name="Boetzer M."/>
            <person name="Pirovano W."/>
            <person name="Dirks R.P."/>
            <person name="Spaink H.P."/>
            <person name="Duboule D."/>
            <person name="McGlinn E."/>
            <person name="Kini R.M."/>
            <person name="Richardson M.K."/>
        </authorList>
    </citation>
    <scope>NUCLEOTIDE SEQUENCE</scope>
    <source>
        <tissue evidence="3">Blood</tissue>
    </source>
</reference>
<dbReference type="OrthoDB" id="5577209at2759"/>
<comment type="caution">
    <text evidence="3">The sequence shown here is derived from an EMBL/GenBank/DDBJ whole genome shotgun (WGS) entry which is preliminary data.</text>
</comment>
<feature type="non-terminal residue" evidence="3">
    <location>
        <position position="154"/>
    </location>
</feature>
<evidence type="ECO:0000256" key="1">
    <source>
        <dbReference type="SAM" id="MobiDB-lite"/>
    </source>
</evidence>
<dbReference type="InterPro" id="IPR052586">
    <property type="entry name" value="ASCC2"/>
</dbReference>
<feature type="non-terminal residue" evidence="3">
    <location>
        <position position="1"/>
    </location>
</feature>
<dbReference type="PROSITE" id="PS51140">
    <property type="entry name" value="CUE"/>
    <property type="match status" value="1"/>
</dbReference>
<name>V8N3P5_OPHHA</name>
<keyword evidence="4" id="KW-1185">Reference proteome</keyword>
<dbReference type="SUPFAM" id="SSF46934">
    <property type="entry name" value="UBA-like"/>
    <property type="match status" value="1"/>
</dbReference>
<dbReference type="InterPro" id="IPR003892">
    <property type="entry name" value="CUE"/>
</dbReference>
<feature type="region of interest" description="Disordered" evidence="1">
    <location>
        <begin position="129"/>
        <end position="154"/>
    </location>
</feature>
<dbReference type="PANTHER" id="PTHR21494">
    <property type="entry name" value="ACTIVATING SIGNAL COINTEGRATOR 1 COMPLEX SUBUNIT 2 ASC-1 COMPLEX SUBUNIT P100"/>
    <property type="match status" value="1"/>
</dbReference>
<dbReference type="CDD" id="cd14364">
    <property type="entry name" value="CUE_ASCC2"/>
    <property type="match status" value="1"/>
</dbReference>
<dbReference type="AlphaFoldDB" id="V8N3P5"/>
<dbReference type="Pfam" id="PF02845">
    <property type="entry name" value="CUE"/>
    <property type="match status" value="1"/>
</dbReference>
<feature type="domain" description="CUE" evidence="2">
    <location>
        <begin position="27"/>
        <end position="70"/>
    </location>
</feature>
<feature type="compositionally biased region" description="Acidic residues" evidence="1">
    <location>
        <begin position="140"/>
        <end position="154"/>
    </location>
</feature>
<accession>V8N3P5</accession>
<evidence type="ECO:0000259" key="2">
    <source>
        <dbReference type="PROSITE" id="PS51140"/>
    </source>
</evidence>
<evidence type="ECO:0000313" key="3">
    <source>
        <dbReference type="EMBL" id="ETE56775.1"/>
    </source>
</evidence>
<protein>
    <recommendedName>
        <fullName evidence="2">CUE domain-containing protein</fullName>
    </recommendedName>
</protein>
<dbReference type="Proteomes" id="UP000018936">
    <property type="component" value="Unassembled WGS sequence"/>
</dbReference>
<organism evidence="3 4">
    <name type="scientific">Ophiophagus hannah</name>
    <name type="common">King cobra</name>
    <name type="synonym">Naja hannah</name>
    <dbReference type="NCBI Taxonomy" id="8665"/>
    <lineage>
        <taxon>Eukaryota</taxon>
        <taxon>Metazoa</taxon>
        <taxon>Chordata</taxon>
        <taxon>Craniata</taxon>
        <taxon>Vertebrata</taxon>
        <taxon>Euteleostomi</taxon>
        <taxon>Lepidosauria</taxon>
        <taxon>Squamata</taxon>
        <taxon>Bifurcata</taxon>
        <taxon>Unidentata</taxon>
        <taxon>Episquamata</taxon>
        <taxon>Toxicofera</taxon>
        <taxon>Serpentes</taxon>
        <taxon>Colubroidea</taxon>
        <taxon>Elapidae</taxon>
        <taxon>Elapinae</taxon>
        <taxon>Ophiophagus</taxon>
    </lineage>
</organism>